<evidence type="ECO:0000313" key="1">
    <source>
        <dbReference type="EMBL" id="GCL41886.1"/>
    </source>
</evidence>
<dbReference type="EMBL" id="BJCF01000013">
    <property type="protein sequence ID" value="GCL41886.1"/>
    <property type="molecule type" value="Genomic_DNA"/>
</dbReference>
<dbReference type="Proteomes" id="UP000299367">
    <property type="component" value="Unassembled WGS sequence"/>
</dbReference>
<dbReference type="OrthoDB" id="518163at2"/>
<gene>
    <name evidence="1" type="ORF">NIES80_15850</name>
</gene>
<comment type="caution">
    <text evidence="1">The sequence shown here is derived from an EMBL/GenBank/DDBJ whole genome shotgun (WGS) entry which is preliminary data.</text>
</comment>
<name>A0A480AD33_9CYAN</name>
<proteinExistence type="predicted"/>
<evidence type="ECO:0000313" key="2">
    <source>
        <dbReference type="Proteomes" id="UP000299367"/>
    </source>
</evidence>
<dbReference type="AlphaFoldDB" id="A0A480AD33"/>
<organism evidence="1 2">
    <name type="scientific">Dolichospermum planctonicum</name>
    <dbReference type="NCBI Taxonomy" id="136072"/>
    <lineage>
        <taxon>Bacteria</taxon>
        <taxon>Bacillati</taxon>
        <taxon>Cyanobacteriota</taxon>
        <taxon>Cyanophyceae</taxon>
        <taxon>Nostocales</taxon>
        <taxon>Aphanizomenonaceae</taxon>
        <taxon>Dolichospermum</taxon>
    </lineage>
</organism>
<reference evidence="2" key="1">
    <citation type="submission" date="2019-02" db="EMBL/GenBank/DDBJ databases">
        <title>Draft genome sequence of Dolichospermum planctonicum NIES-80.</title>
        <authorList>
            <person name="Yamaguchi H."/>
            <person name="Suzuki S."/>
            <person name="Kawachi M."/>
        </authorList>
    </citation>
    <scope>NUCLEOTIDE SEQUENCE [LARGE SCALE GENOMIC DNA]</scope>
    <source>
        <strain evidence="2">NIES-80</strain>
    </source>
</reference>
<protein>
    <submittedName>
        <fullName evidence="1">Uncharacterized protein</fullName>
    </submittedName>
</protein>
<dbReference type="RefSeq" id="WP_137907560.1">
    <property type="nucleotide sequence ID" value="NZ_BJCF01000013.1"/>
</dbReference>
<accession>A0A480AD33</accession>
<sequence length="62" mass="7246">MFSSNLLVELSPEEQQLSSGGCYHFQPCCRPKKRCCDYQKNDRHIPSDIYDIYPDSGDMERN</sequence>